<accession>A0A0F9MP24</accession>
<reference evidence="2" key="1">
    <citation type="journal article" date="2015" name="Nature">
        <title>Complex archaea that bridge the gap between prokaryotes and eukaryotes.</title>
        <authorList>
            <person name="Spang A."/>
            <person name="Saw J.H."/>
            <person name="Jorgensen S.L."/>
            <person name="Zaremba-Niedzwiedzka K."/>
            <person name="Martijn J."/>
            <person name="Lind A.E."/>
            <person name="van Eijk R."/>
            <person name="Schleper C."/>
            <person name="Guy L."/>
            <person name="Ettema T.J."/>
        </authorList>
    </citation>
    <scope>NUCLEOTIDE SEQUENCE</scope>
</reference>
<keyword evidence="1" id="KW-0812">Transmembrane</keyword>
<proteinExistence type="predicted"/>
<feature type="transmembrane region" description="Helical" evidence="1">
    <location>
        <begin position="32"/>
        <end position="53"/>
    </location>
</feature>
<comment type="caution">
    <text evidence="2">The sequence shown here is derived from an EMBL/GenBank/DDBJ whole genome shotgun (WGS) entry which is preliminary data.</text>
</comment>
<keyword evidence="1" id="KW-0472">Membrane</keyword>
<dbReference type="InterPro" id="IPR045936">
    <property type="entry name" value="DUF6356"/>
</dbReference>
<gene>
    <name evidence="2" type="ORF">LCGC14_1067900</name>
</gene>
<dbReference type="AlphaFoldDB" id="A0A0F9MP24"/>
<evidence type="ECO:0000256" key="1">
    <source>
        <dbReference type="SAM" id="Phobius"/>
    </source>
</evidence>
<organism evidence="2">
    <name type="scientific">marine sediment metagenome</name>
    <dbReference type="NCBI Taxonomy" id="412755"/>
    <lineage>
        <taxon>unclassified sequences</taxon>
        <taxon>metagenomes</taxon>
        <taxon>ecological metagenomes</taxon>
    </lineage>
</organism>
<protein>
    <recommendedName>
        <fullName evidence="3">Capsule biosynthesis protein</fullName>
    </recommendedName>
</protein>
<sequence length="72" mass="8414">MNMYSCFKKLFTEHPASVDETYLQHMGFAVRYALQLGLCTMAAIVHSIFPFLLTNYCSKKVAYLNRWVKTRD</sequence>
<dbReference type="Pfam" id="PF19883">
    <property type="entry name" value="DUF6356"/>
    <property type="match status" value="1"/>
</dbReference>
<keyword evidence="1" id="KW-1133">Transmembrane helix</keyword>
<evidence type="ECO:0008006" key="3">
    <source>
        <dbReference type="Google" id="ProtNLM"/>
    </source>
</evidence>
<evidence type="ECO:0000313" key="2">
    <source>
        <dbReference type="EMBL" id="KKN07369.1"/>
    </source>
</evidence>
<dbReference type="EMBL" id="LAZR01004578">
    <property type="protein sequence ID" value="KKN07369.1"/>
    <property type="molecule type" value="Genomic_DNA"/>
</dbReference>
<name>A0A0F9MP24_9ZZZZ</name>